<dbReference type="NCBIfam" id="NF007797">
    <property type="entry name" value="PRK10502.1"/>
    <property type="match status" value="1"/>
</dbReference>
<accession>A0ABY0UUJ1</accession>
<organism evidence="3 4">
    <name type="scientific">Maribacter dokdonensis</name>
    <dbReference type="NCBI Taxonomy" id="320912"/>
    <lineage>
        <taxon>Bacteria</taxon>
        <taxon>Pseudomonadati</taxon>
        <taxon>Bacteroidota</taxon>
        <taxon>Flavobacteriia</taxon>
        <taxon>Flavobacteriales</taxon>
        <taxon>Flavobacteriaceae</taxon>
        <taxon>Maribacter</taxon>
    </lineage>
</organism>
<name>A0ABY0UUJ1_9FLAO</name>
<keyword evidence="4" id="KW-1185">Reference proteome</keyword>
<dbReference type="InterPro" id="IPR051159">
    <property type="entry name" value="Hexapeptide_acetyltransf"/>
</dbReference>
<protein>
    <submittedName>
        <fullName evidence="3">Colanic acid biosynthesis acetyltransferase WcaF</fullName>
    </submittedName>
</protein>
<evidence type="ECO:0000256" key="1">
    <source>
        <dbReference type="ARBA" id="ARBA00007274"/>
    </source>
</evidence>
<dbReference type="InterPro" id="IPR011004">
    <property type="entry name" value="Trimer_LpxA-like_sf"/>
</dbReference>
<dbReference type="Proteomes" id="UP000199574">
    <property type="component" value="Chromosome I"/>
</dbReference>
<dbReference type="RefSeq" id="WP_091607245.1">
    <property type="nucleotide sequence ID" value="NZ_LT629754.1"/>
</dbReference>
<sequence>MNITKSRVLLNDFKSCIGLERGASKLKEMLWYLTKVLFFLSALPYPSKFKVWLLKLFGAKVGTGIIIKPRVNIHFPWKLEIGNHVWIGEEAFLLNFEQIKIGDNVCISQRSFLCGGNHDYRIPSMPYRNGPIELKDGCWVGANCFVGPNVVVGFDSVLTVGSIIVASIEPNKVITQRPDNKSVKRWRD</sequence>
<dbReference type="PANTHER" id="PTHR23416:SF23">
    <property type="entry name" value="ACETYLTRANSFERASE C18B11.09C-RELATED"/>
    <property type="match status" value="1"/>
</dbReference>
<proteinExistence type="inferred from homology"/>
<comment type="similarity">
    <text evidence="1">Belongs to the transferase hexapeptide repeat family.</text>
</comment>
<dbReference type="Gene3D" id="2.160.10.10">
    <property type="entry name" value="Hexapeptide repeat proteins"/>
    <property type="match status" value="1"/>
</dbReference>
<keyword evidence="2" id="KW-0808">Transferase</keyword>
<dbReference type="GeneID" id="90592027"/>
<evidence type="ECO:0000313" key="3">
    <source>
        <dbReference type="EMBL" id="SDT19713.1"/>
    </source>
</evidence>
<evidence type="ECO:0000256" key="2">
    <source>
        <dbReference type="ARBA" id="ARBA00022679"/>
    </source>
</evidence>
<dbReference type="PANTHER" id="PTHR23416">
    <property type="entry name" value="SIALIC ACID SYNTHASE-RELATED"/>
    <property type="match status" value="1"/>
</dbReference>
<evidence type="ECO:0000313" key="4">
    <source>
        <dbReference type="Proteomes" id="UP000199574"/>
    </source>
</evidence>
<gene>
    <name evidence="3" type="ORF">SAMN05192545_3002</name>
</gene>
<dbReference type="SUPFAM" id="SSF51161">
    <property type="entry name" value="Trimeric LpxA-like enzymes"/>
    <property type="match status" value="1"/>
</dbReference>
<dbReference type="EMBL" id="LT629754">
    <property type="protein sequence ID" value="SDT19713.1"/>
    <property type="molecule type" value="Genomic_DNA"/>
</dbReference>
<reference evidence="3 4" key="1">
    <citation type="submission" date="2016-10" db="EMBL/GenBank/DDBJ databases">
        <authorList>
            <person name="Varghese N."/>
            <person name="Submissions S."/>
        </authorList>
    </citation>
    <scope>NUCLEOTIDE SEQUENCE [LARGE SCALE GENOMIC DNA]</scope>
    <source>
        <strain evidence="3 4">MAR_2009_60</strain>
    </source>
</reference>